<evidence type="ECO:0000313" key="2">
    <source>
        <dbReference type="Proteomes" id="UP001642409"/>
    </source>
</evidence>
<accession>A0ABP1JU71</accession>
<keyword evidence="2" id="KW-1185">Reference proteome</keyword>
<dbReference type="EMBL" id="CAXDID020000168">
    <property type="protein sequence ID" value="CAL6046573.1"/>
    <property type="molecule type" value="Genomic_DNA"/>
</dbReference>
<reference evidence="1 2" key="1">
    <citation type="submission" date="2024-07" db="EMBL/GenBank/DDBJ databases">
        <authorList>
            <person name="Akdeniz Z."/>
        </authorList>
    </citation>
    <scope>NUCLEOTIDE SEQUENCE [LARGE SCALE GENOMIC DNA]</scope>
</reference>
<dbReference type="Proteomes" id="UP001642409">
    <property type="component" value="Unassembled WGS sequence"/>
</dbReference>
<proteinExistence type="predicted"/>
<name>A0ABP1JU71_9EUKA</name>
<gene>
    <name evidence="1" type="ORF">HINF_LOCUS41792</name>
</gene>
<sequence length="129" mass="14976">MSMQLSSTQDLESIKVCGTSRLVTNTTKNISHSCKMEINAETLITDHNKKYKQQGHQSTIMQRESDYNCCLSNYTFKKINKERTNRQQTINIQLLDTWNYQFIKKQLICSILALCINGPILHQLSVIQY</sequence>
<evidence type="ECO:0000313" key="1">
    <source>
        <dbReference type="EMBL" id="CAL6046573.1"/>
    </source>
</evidence>
<protein>
    <submittedName>
        <fullName evidence="1">Hypothetical_protein</fullName>
    </submittedName>
</protein>
<comment type="caution">
    <text evidence="1">The sequence shown here is derived from an EMBL/GenBank/DDBJ whole genome shotgun (WGS) entry which is preliminary data.</text>
</comment>
<organism evidence="1 2">
    <name type="scientific">Hexamita inflata</name>
    <dbReference type="NCBI Taxonomy" id="28002"/>
    <lineage>
        <taxon>Eukaryota</taxon>
        <taxon>Metamonada</taxon>
        <taxon>Diplomonadida</taxon>
        <taxon>Hexamitidae</taxon>
        <taxon>Hexamitinae</taxon>
        <taxon>Hexamita</taxon>
    </lineage>
</organism>